<proteinExistence type="predicted"/>
<reference evidence="1" key="1">
    <citation type="journal article" date="2021" name="Proc. Natl. Acad. Sci. U.S.A.">
        <title>A Catalog of Tens of Thousands of Viruses from Human Metagenomes Reveals Hidden Associations with Chronic Diseases.</title>
        <authorList>
            <person name="Tisza M.J."/>
            <person name="Buck C.B."/>
        </authorList>
    </citation>
    <scope>NUCLEOTIDE SEQUENCE</scope>
    <source>
        <strain evidence="1">Ctj3P51</strain>
    </source>
</reference>
<accession>A0A8S5NP50</accession>
<organism evidence="1">
    <name type="scientific">Myoviridae sp. ctj3P51</name>
    <dbReference type="NCBI Taxonomy" id="2826687"/>
    <lineage>
        <taxon>Viruses</taxon>
        <taxon>Duplodnaviria</taxon>
        <taxon>Heunggongvirae</taxon>
        <taxon>Uroviricota</taxon>
        <taxon>Caudoviricetes</taxon>
    </lineage>
</organism>
<dbReference type="EMBL" id="BK015217">
    <property type="protein sequence ID" value="DAD96489.1"/>
    <property type="molecule type" value="Genomic_DNA"/>
</dbReference>
<protein>
    <submittedName>
        <fullName evidence="1">Uncharacterized protein</fullName>
    </submittedName>
</protein>
<evidence type="ECO:0000313" key="1">
    <source>
        <dbReference type="EMBL" id="DAD96489.1"/>
    </source>
</evidence>
<sequence>MYVVGHSASFLRHGGCRFIVILPSSQKLHRENRLKQSG</sequence>
<name>A0A8S5NP50_9CAUD</name>